<gene>
    <name evidence="1" type="ORF">AYI69_g8387</name>
</gene>
<reference evidence="2" key="1">
    <citation type="submission" date="2017-01" db="EMBL/GenBank/DDBJ databases">
        <authorList>
            <person name="Wang Y."/>
            <person name="White M."/>
            <person name="Kvist S."/>
            <person name="Moncalvo J.-M."/>
        </authorList>
    </citation>
    <scope>NUCLEOTIDE SEQUENCE [LARGE SCALE GENOMIC DNA]</scope>
    <source>
        <strain evidence="2">ID-206-W2</strain>
    </source>
</reference>
<protein>
    <submittedName>
        <fullName evidence="1">Uncharacterized protein</fullName>
    </submittedName>
</protein>
<organism evidence="1 2">
    <name type="scientific">Smittium culicis</name>
    <dbReference type="NCBI Taxonomy" id="133412"/>
    <lineage>
        <taxon>Eukaryota</taxon>
        <taxon>Fungi</taxon>
        <taxon>Fungi incertae sedis</taxon>
        <taxon>Zoopagomycota</taxon>
        <taxon>Kickxellomycotina</taxon>
        <taxon>Harpellomycetes</taxon>
        <taxon>Harpellales</taxon>
        <taxon>Legeriomycetaceae</taxon>
        <taxon>Smittium</taxon>
    </lineage>
</organism>
<evidence type="ECO:0000313" key="2">
    <source>
        <dbReference type="Proteomes" id="UP000187429"/>
    </source>
</evidence>
<dbReference type="Proteomes" id="UP000187429">
    <property type="component" value="Unassembled WGS sequence"/>
</dbReference>
<name>A0A1R1XJV1_9FUNG</name>
<dbReference type="EMBL" id="LSSM01004433">
    <property type="protein sequence ID" value="OMJ14921.1"/>
    <property type="molecule type" value="Genomic_DNA"/>
</dbReference>
<dbReference type="AlphaFoldDB" id="A0A1R1XJV1"/>
<comment type="caution">
    <text evidence="1">The sequence shown here is derived from an EMBL/GenBank/DDBJ whole genome shotgun (WGS) entry which is preliminary data.</text>
</comment>
<keyword evidence="2" id="KW-1185">Reference proteome</keyword>
<proteinExistence type="predicted"/>
<accession>A0A1R1XJV1</accession>
<evidence type="ECO:0000313" key="1">
    <source>
        <dbReference type="EMBL" id="OMJ14921.1"/>
    </source>
</evidence>
<sequence>MGKKIDETLEDFNKRFTRYLKTIESEMYTEELVKKAYFDIMKKSMNLFGGSSLKEKKLGTIKCMMEEAERLVINKLQGKESAVLDKQVLGIFDT</sequence>